<dbReference type="AlphaFoldDB" id="A0A7E4VP66"/>
<keyword evidence="1" id="KW-1133">Transmembrane helix</keyword>
<keyword evidence="2" id="KW-1185">Reference proteome</keyword>
<keyword evidence="1" id="KW-0812">Transmembrane</keyword>
<dbReference type="WBParaSite" id="Pan_g23590.t1">
    <property type="protein sequence ID" value="Pan_g23590.t1"/>
    <property type="gene ID" value="Pan_g23590"/>
</dbReference>
<keyword evidence="1" id="KW-0472">Membrane</keyword>
<reference evidence="2" key="1">
    <citation type="journal article" date="2013" name="Genetics">
        <title>The draft genome and transcriptome of Panagrellus redivivus are shaped by the harsh demands of a free-living lifestyle.</title>
        <authorList>
            <person name="Srinivasan J."/>
            <person name="Dillman A.R."/>
            <person name="Macchietto M.G."/>
            <person name="Heikkinen L."/>
            <person name="Lakso M."/>
            <person name="Fracchia K.M."/>
            <person name="Antoshechkin I."/>
            <person name="Mortazavi A."/>
            <person name="Wong G."/>
            <person name="Sternberg P.W."/>
        </authorList>
    </citation>
    <scope>NUCLEOTIDE SEQUENCE [LARGE SCALE GENOMIC DNA]</scope>
    <source>
        <strain evidence="2">MT8872</strain>
    </source>
</reference>
<reference evidence="3" key="2">
    <citation type="submission" date="2020-10" db="UniProtKB">
        <authorList>
            <consortium name="WormBaseParasite"/>
        </authorList>
    </citation>
    <scope>IDENTIFICATION</scope>
</reference>
<organism evidence="2 3">
    <name type="scientific">Panagrellus redivivus</name>
    <name type="common">Microworm</name>
    <dbReference type="NCBI Taxonomy" id="6233"/>
    <lineage>
        <taxon>Eukaryota</taxon>
        <taxon>Metazoa</taxon>
        <taxon>Ecdysozoa</taxon>
        <taxon>Nematoda</taxon>
        <taxon>Chromadorea</taxon>
        <taxon>Rhabditida</taxon>
        <taxon>Tylenchina</taxon>
        <taxon>Panagrolaimomorpha</taxon>
        <taxon>Panagrolaimoidea</taxon>
        <taxon>Panagrolaimidae</taxon>
        <taxon>Panagrellus</taxon>
    </lineage>
</organism>
<evidence type="ECO:0000256" key="1">
    <source>
        <dbReference type="SAM" id="Phobius"/>
    </source>
</evidence>
<evidence type="ECO:0000313" key="2">
    <source>
        <dbReference type="Proteomes" id="UP000492821"/>
    </source>
</evidence>
<feature type="transmembrane region" description="Helical" evidence="1">
    <location>
        <begin position="81"/>
        <end position="102"/>
    </location>
</feature>
<name>A0A7E4VP66_PANRE</name>
<protein>
    <submittedName>
        <fullName evidence="3">G_PROTEIN_RECEP_F1_2 domain-containing protein</fullName>
    </submittedName>
</protein>
<dbReference type="SUPFAM" id="SSF81321">
    <property type="entry name" value="Family A G protein-coupled receptor-like"/>
    <property type="match status" value="1"/>
</dbReference>
<feature type="transmembrane region" description="Helical" evidence="1">
    <location>
        <begin position="182"/>
        <end position="205"/>
    </location>
</feature>
<evidence type="ECO:0000313" key="3">
    <source>
        <dbReference type="WBParaSite" id="Pan_g23590.t1"/>
    </source>
</evidence>
<dbReference type="PANTHER" id="PTHR22943:SF248">
    <property type="entry name" value="SEVEN TM RECEPTOR"/>
    <property type="match status" value="1"/>
</dbReference>
<sequence length="343" mass="38303">MVELLDLYEGMYYVAFFTSMSLNSLLLYLVRNYTDKTMGEFASVIMQTVIVDMITSAVVTFSQLHIEAANGDIFEAPGCSLNNYVFCMHSMIFGGITNINFWSIPIQAIYRYIVIVKKKQIPFWYATVLYSIITIDSIVCGMPLSLRTRFISGTPEEAKVSSLPFWKERDTSRFCLFVARDWATLLFMINMVGQQLVAFGLLIWLTSKLNQSIRAAKSHLSEKTLSVHAQMTKKLYAQACLPGFISILVTIICGLTFVLPSYNGGFFLILFAPYPWIGVANPLLTILCIQHYRKAVINMIFRGRHGNVRSFETSSSLPGMITNTNTAKSTASVAPGGNVLAAT</sequence>
<accession>A0A7E4VP66</accession>
<feature type="transmembrane region" description="Helical" evidence="1">
    <location>
        <begin position="235"/>
        <end position="259"/>
    </location>
</feature>
<feature type="transmembrane region" description="Helical" evidence="1">
    <location>
        <begin position="265"/>
        <end position="289"/>
    </location>
</feature>
<dbReference type="PANTHER" id="PTHR22943">
    <property type="entry name" value="7-TRANSMEMBRANE DOMAIN RECEPTOR C.ELEGANS"/>
    <property type="match status" value="1"/>
</dbReference>
<feature type="transmembrane region" description="Helical" evidence="1">
    <location>
        <begin position="123"/>
        <end position="146"/>
    </location>
</feature>
<dbReference type="Pfam" id="PF10317">
    <property type="entry name" value="7TM_GPCR_Srd"/>
    <property type="match status" value="1"/>
</dbReference>
<dbReference type="InterPro" id="IPR019421">
    <property type="entry name" value="7TM_GPCR_serpentine_rcpt_Srd"/>
</dbReference>
<feature type="transmembrane region" description="Helical" evidence="1">
    <location>
        <begin position="12"/>
        <end position="29"/>
    </location>
</feature>
<dbReference type="Proteomes" id="UP000492821">
    <property type="component" value="Unassembled WGS sequence"/>
</dbReference>
<feature type="transmembrane region" description="Helical" evidence="1">
    <location>
        <begin position="41"/>
        <end position="61"/>
    </location>
</feature>
<proteinExistence type="predicted"/>